<dbReference type="GO" id="GO:1990189">
    <property type="term" value="F:protein N-terminal-serine acetyltransferase activity"/>
    <property type="evidence" value="ECO:0007669"/>
    <property type="project" value="TreeGrafter"/>
</dbReference>
<keyword evidence="3" id="KW-1185">Reference proteome</keyword>
<feature type="domain" description="N-acetyltransferase" evidence="1">
    <location>
        <begin position="22"/>
        <end position="174"/>
    </location>
</feature>
<dbReference type="GO" id="GO:0008999">
    <property type="term" value="F:protein-N-terminal-alanine acetyltransferase activity"/>
    <property type="evidence" value="ECO:0007669"/>
    <property type="project" value="TreeGrafter"/>
</dbReference>
<evidence type="ECO:0000313" key="2">
    <source>
        <dbReference type="EMBL" id="TPG14074.1"/>
    </source>
</evidence>
<dbReference type="Gene3D" id="3.40.630.30">
    <property type="match status" value="1"/>
</dbReference>
<dbReference type="CDD" id="cd04301">
    <property type="entry name" value="NAT_SF"/>
    <property type="match status" value="1"/>
</dbReference>
<dbReference type="SUPFAM" id="SSF55729">
    <property type="entry name" value="Acyl-CoA N-acyltransferases (Nat)"/>
    <property type="match status" value="1"/>
</dbReference>
<dbReference type="PROSITE" id="PS51186">
    <property type="entry name" value="GNAT"/>
    <property type="match status" value="1"/>
</dbReference>
<keyword evidence="2" id="KW-0808">Transferase</keyword>
<proteinExistence type="predicted"/>
<name>A0A502CN60_9MICO</name>
<sequence length="203" mass="22154">MTAPAAPSPTPLTVPVLSDELVTLRPHEQDDLDAVYERCIDPVTQRFTTIPLEYTREMAQEYLAGLFEPSAGRISWAIEVDGCYAGSIDLRALPVDDGAGDLGYVTHPAFRGRGVMSGAVRLVAAHVFDTLGWQRVRWQAHAGNWGSAKAVWRAGFPVPTFVPDLLIERGQMIDGWISTLHADATREPVAAWDEVRAALSSSI</sequence>
<dbReference type="GO" id="GO:0005737">
    <property type="term" value="C:cytoplasm"/>
    <property type="evidence" value="ECO:0007669"/>
    <property type="project" value="TreeGrafter"/>
</dbReference>
<gene>
    <name evidence="2" type="ORF">EAH86_17910</name>
</gene>
<dbReference type="InterPro" id="IPR051908">
    <property type="entry name" value="Ribosomal_N-acetyltransferase"/>
</dbReference>
<reference evidence="2 3" key="1">
    <citation type="journal article" date="2019" name="Environ. Microbiol.">
        <title>Species interactions and distinct microbial communities in high Arctic permafrost affected cryosols are associated with the CH4 and CO2 gas fluxes.</title>
        <authorList>
            <person name="Altshuler I."/>
            <person name="Hamel J."/>
            <person name="Turney S."/>
            <person name="Magnuson E."/>
            <person name="Levesque R."/>
            <person name="Greer C."/>
            <person name="Whyte L.G."/>
        </authorList>
    </citation>
    <scope>NUCLEOTIDE SEQUENCE [LARGE SCALE GENOMIC DNA]</scope>
    <source>
        <strain evidence="2 3">S9.3A</strain>
    </source>
</reference>
<evidence type="ECO:0000259" key="1">
    <source>
        <dbReference type="PROSITE" id="PS51186"/>
    </source>
</evidence>
<dbReference type="OrthoDB" id="9795188at2"/>
<dbReference type="PANTHER" id="PTHR43441:SF10">
    <property type="entry name" value="ACETYLTRANSFERASE"/>
    <property type="match status" value="1"/>
</dbReference>
<dbReference type="Proteomes" id="UP000317722">
    <property type="component" value="Unassembled WGS sequence"/>
</dbReference>
<accession>A0A502CN60</accession>
<evidence type="ECO:0000313" key="3">
    <source>
        <dbReference type="Proteomes" id="UP000317722"/>
    </source>
</evidence>
<comment type="caution">
    <text evidence="2">The sequence shown here is derived from an EMBL/GenBank/DDBJ whole genome shotgun (WGS) entry which is preliminary data.</text>
</comment>
<dbReference type="EMBL" id="RCZM01000006">
    <property type="protein sequence ID" value="TPG14074.1"/>
    <property type="molecule type" value="Genomic_DNA"/>
</dbReference>
<dbReference type="InterPro" id="IPR000182">
    <property type="entry name" value="GNAT_dom"/>
</dbReference>
<dbReference type="PANTHER" id="PTHR43441">
    <property type="entry name" value="RIBOSOMAL-PROTEIN-SERINE ACETYLTRANSFERASE"/>
    <property type="match status" value="1"/>
</dbReference>
<organism evidence="2 3">
    <name type="scientific">Pedococcus bigeumensis</name>
    <dbReference type="NCBI Taxonomy" id="433644"/>
    <lineage>
        <taxon>Bacteria</taxon>
        <taxon>Bacillati</taxon>
        <taxon>Actinomycetota</taxon>
        <taxon>Actinomycetes</taxon>
        <taxon>Micrococcales</taxon>
        <taxon>Intrasporangiaceae</taxon>
        <taxon>Pedococcus</taxon>
    </lineage>
</organism>
<dbReference type="AlphaFoldDB" id="A0A502CN60"/>
<dbReference type="RefSeq" id="WP_140743230.1">
    <property type="nucleotide sequence ID" value="NZ_RCZM01000006.1"/>
</dbReference>
<dbReference type="InterPro" id="IPR016181">
    <property type="entry name" value="Acyl_CoA_acyltransferase"/>
</dbReference>
<protein>
    <submittedName>
        <fullName evidence="2">N-acetyltransferase</fullName>
    </submittedName>
</protein>
<dbReference type="Pfam" id="PF13302">
    <property type="entry name" value="Acetyltransf_3"/>
    <property type="match status" value="1"/>
</dbReference>